<evidence type="ECO:0000259" key="1">
    <source>
        <dbReference type="PROSITE" id="PS50983"/>
    </source>
</evidence>
<feature type="domain" description="Fe/B12 periplasmic-binding" evidence="1">
    <location>
        <begin position="65"/>
        <end position="337"/>
    </location>
</feature>
<sequence length="392" mass="41487">MRQGRQQAVGCGLGRREFLSWAALLSLTGVSSALPLHATAADTADLGTADLGTAPRPPATQSPARVVALGPGALRLLVYLNATDGLCAIEAMEQRGPSGRPYTFMLGELSDALPVIGPGGVGRLPDLERLLMAKPDLAVAVTLDEQQVRMLEQRAGIPVLLLSYGDVGELQLPVFAESLRRLAAPLGRQARAEALLAAIDASLAELATRVADVEPVPAYIGGISLKGQQGLASTQAGHLPLRWAGADNLADRISESGHRFIDLEQLLAWNPPVLFIDGGGLPAVLKEVAINPGLFAALDAVQQGQVFATLPFNSYNTNVEHALINAWFIASRLYPEQFPAFDPVAKANTIYRDFYGEPLYARLRANGQGSQPGFARVDLITGEVDPVPIDGG</sequence>
<dbReference type="InterPro" id="IPR050902">
    <property type="entry name" value="ABC_Transporter_SBP"/>
</dbReference>
<reference evidence="2" key="1">
    <citation type="submission" date="2017-08" db="EMBL/GenBank/DDBJ databases">
        <authorList>
            <person name="Imhoff J.F."/>
            <person name="Rahn T."/>
            <person name="Kuenzel S."/>
            <person name="Neulinger S.C."/>
        </authorList>
    </citation>
    <scope>NUCLEOTIDE SEQUENCE</scope>
    <source>
        <strain evidence="2">DSM 11080</strain>
    </source>
</reference>
<dbReference type="InterPro" id="IPR006311">
    <property type="entry name" value="TAT_signal"/>
</dbReference>
<dbReference type="PROSITE" id="PS51318">
    <property type="entry name" value="TAT"/>
    <property type="match status" value="1"/>
</dbReference>
<keyword evidence="3" id="KW-1185">Reference proteome</keyword>
<evidence type="ECO:0000313" key="3">
    <source>
        <dbReference type="Proteomes" id="UP001296776"/>
    </source>
</evidence>
<dbReference type="AlphaFoldDB" id="A0AAJ0XCY3"/>
<dbReference type="PROSITE" id="PS50983">
    <property type="entry name" value="FE_B12_PBP"/>
    <property type="match status" value="1"/>
</dbReference>
<protein>
    <recommendedName>
        <fullName evidence="1">Fe/B12 periplasmic-binding domain-containing protein</fullName>
    </recommendedName>
</protein>
<dbReference type="Pfam" id="PF01497">
    <property type="entry name" value="Peripla_BP_2"/>
    <property type="match status" value="1"/>
</dbReference>
<dbReference type="Proteomes" id="UP001296776">
    <property type="component" value="Unassembled WGS sequence"/>
</dbReference>
<reference evidence="2" key="2">
    <citation type="journal article" date="2020" name="Microorganisms">
        <title>Osmotic Adaptation and Compatible Solute Biosynthesis of Phototrophic Bacteria as Revealed from Genome Analyses.</title>
        <authorList>
            <person name="Imhoff J.F."/>
            <person name="Rahn T."/>
            <person name="Kunzel S."/>
            <person name="Keller A."/>
            <person name="Neulinger S.C."/>
        </authorList>
    </citation>
    <scope>NUCLEOTIDE SEQUENCE</scope>
    <source>
        <strain evidence="2">DSM 11080</strain>
    </source>
</reference>
<dbReference type="PANTHER" id="PTHR30535:SF34">
    <property type="entry name" value="MOLYBDATE-BINDING PROTEIN MOLA"/>
    <property type="match status" value="1"/>
</dbReference>
<dbReference type="EMBL" id="NRSJ01000075">
    <property type="protein sequence ID" value="MBK1707257.1"/>
    <property type="molecule type" value="Genomic_DNA"/>
</dbReference>
<evidence type="ECO:0000313" key="2">
    <source>
        <dbReference type="EMBL" id="MBK1707257.1"/>
    </source>
</evidence>
<accession>A0AAJ0XCY3</accession>
<organism evidence="2 3">
    <name type="scientific">Halochromatium glycolicum</name>
    <dbReference type="NCBI Taxonomy" id="85075"/>
    <lineage>
        <taxon>Bacteria</taxon>
        <taxon>Pseudomonadati</taxon>
        <taxon>Pseudomonadota</taxon>
        <taxon>Gammaproteobacteria</taxon>
        <taxon>Chromatiales</taxon>
        <taxon>Chromatiaceae</taxon>
        <taxon>Halochromatium</taxon>
    </lineage>
</organism>
<proteinExistence type="predicted"/>
<comment type="caution">
    <text evidence="2">The sequence shown here is derived from an EMBL/GenBank/DDBJ whole genome shotgun (WGS) entry which is preliminary data.</text>
</comment>
<dbReference type="SUPFAM" id="SSF53807">
    <property type="entry name" value="Helical backbone' metal receptor"/>
    <property type="match status" value="1"/>
</dbReference>
<dbReference type="PANTHER" id="PTHR30535">
    <property type="entry name" value="VITAMIN B12-BINDING PROTEIN"/>
    <property type="match status" value="1"/>
</dbReference>
<name>A0AAJ0XCY3_9GAMM</name>
<gene>
    <name evidence="2" type="ORF">CKO40_22670</name>
</gene>
<dbReference type="Gene3D" id="3.40.50.1980">
    <property type="entry name" value="Nitrogenase molybdenum iron protein domain"/>
    <property type="match status" value="2"/>
</dbReference>
<dbReference type="InterPro" id="IPR002491">
    <property type="entry name" value="ABC_transptr_periplasmic_BD"/>
</dbReference>